<organism evidence="1 2">
    <name type="scientific">Aristaeella hokkaidonensis</name>
    <dbReference type="NCBI Taxonomy" id="3046382"/>
    <lineage>
        <taxon>Bacteria</taxon>
        <taxon>Bacillati</taxon>
        <taxon>Bacillota</taxon>
        <taxon>Clostridia</taxon>
        <taxon>Eubacteriales</taxon>
        <taxon>Aristaeellaceae</taxon>
        <taxon>Aristaeella</taxon>
    </lineage>
</organism>
<sequence>MIQEIRITTLEDLMPLLSEQDYRPELKRNRSGFLYRGMPDSEYKMATSLSRCCKEKQKTLEPAILNNFAKYAVREDPTVARNVWYQMITGQHNGLPTRLLDWTHSALVALHFAMTEECLEEMDAHDCVVWRIDMNEQIEHLPEKYRLAIGREQTTLFSVEMLTKITDSLYQYDEDMGDRSMVIIEPPSTNDRIIMQYSFFSVIPMGMTDIEAFLDAHTQNTVKYVIDRQLRWRVRDMLDSLNISERLLYPGLEGLSKWIARHYYVK</sequence>
<keyword evidence="2" id="KW-1185">Reference proteome</keyword>
<gene>
    <name evidence="1" type="ORF">JYE49_07270</name>
</gene>
<name>A0AC61NA76_9FIRM</name>
<dbReference type="EMBL" id="CP068393">
    <property type="protein sequence ID" value="QUC68479.1"/>
    <property type="molecule type" value="Genomic_DNA"/>
</dbReference>
<protein>
    <submittedName>
        <fullName evidence="1">FRG domain-containing protein</fullName>
    </submittedName>
</protein>
<reference evidence="1" key="1">
    <citation type="submission" date="2021-01" db="EMBL/GenBank/DDBJ databases">
        <title>Complete genome sequence of Clostridiales bacterium R-7.</title>
        <authorList>
            <person name="Mahoney-Kurpe S.C."/>
            <person name="Palevich N."/>
            <person name="Koike S."/>
            <person name="Moon C.D."/>
            <person name="Attwood G.T."/>
        </authorList>
    </citation>
    <scope>NUCLEOTIDE SEQUENCE</scope>
    <source>
        <strain evidence="1">R-7</strain>
    </source>
</reference>
<evidence type="ECO:0000313" key="1">
    <source>
        <dbReference type="EMBL" id="QUC68479.1"/>
    </source>
</evidence>
<evidence type="ECO:0000313" key="2">
    <source>
        <dbReference type="Proteomes" id="UP000682782"/>
    </source>
</evidence>
<accession>A0AC61NA76</accession>
<dbReference type="Proteomes" id="UP000682782">
    <property type="component" value="Chromosome"/>
</dbReference>
<proteinExistence type="predicted"/>